<dbReference type="InterPro" id="IPR050151">
    <property type="entry name" value="Class-I_Pyr_Nuc-Dis_Oxidored"/>
</dbReference>
<dbReference type="InterPro" id="IPR006258">
    <property type="entry name" value="Lipoamide_DH"/>
</dbReference>
<dbReference type="OrthoDB" id="361797at2759"/>
<dbReference type="PROSITE" id="PS00076">
    <property type="entry name" value="PYRIDINE_REDOX_1"/>
    <property type="match status" value="1"/>
</dbReference>
<dbReference type="PRINTS" id="PR00411">
    <property type="entry name" value="PNDRDTASEI"/>
</dbReference>
<dbReference type="Gene3D" id="3.50.50.60">
    <property type="entry name" value="FAD/NAD(P)-binding domain"/>
    <property type="match status" value="2"/>
</dbReference>
<evidence type="ECO:0000256" key="3">
    <source>
        <dbReference type="ARBA" id="ARBA00022827"/>
    </source>
</evidence>
<evidence type="ECO:0000256" key="7">
    <source>
        <dbReference type="ARBA" id="ARBA00023284"/>
    </source>
</evidence>
<feature type="binding site" evidence="9">
    <location>
        <position position="249"/>
    </location>
    <ligand>
        <name>NAD(+)</name>
        <dbReference type="ChEBI" id="CHEBI:57540"/>
    </ligand>
</feature>
<dbReference type="InterPro" id="IPR001100">
    <property type="entry name" value="Pyr_nuc-diS_OxRdtase"/>
</dbReference>
<dbReference type="KEGG" id="tan:TA03445"/>
<keyword evidence="7 11" id="KW-0676">Redox-active center</keyword>
<evidence type="ECO:0000256" key="2">
    <source>
        <dbReference type="ARBA" id="ARBA00022630"/>
    </source>
</evidence>
<dbReference type="SUPFAM" id="SSF51905">
    <property type="entry name" value="FAD/NAD(P)-binding domain"/>
    <property type="match status" value="1"/>
</dbReference>
<sequence length="451" mass="49083">MAIKAAQHGLKVGVVEKRSTLGGTCLNCGCIPSKSLLNTSHIFHLMKKGVNGIKMTGLDMDVGKMMEDKEAVMKTLNMGIFGLFKKNKIDYVQGTASFKSENEVSVGSKTLLADKVVVATGSEVRPFPNESLKVDGKYFLSSTETLCLDKVPNRLLVIGAGAIGLELASVWSRLGSKVDIFEFNKNICSVMDIDVSMSIKKILEKQGLNIHVDTKVLNAKVTNNTVTLTTQTGDKEMNHVGDKVLVAMGRVPYTEGLGLEKLGVVLDSGRVPTDVNLRVLRDHKDPTSKLENVYAIGDVTYGPMLAHKAEEDGLVALGHILGKNLIESDHNLVPSVIYTNPEIAGVGQTEQNLQKLGIKYKKSVFPFMANSRAKIYNETEGFVKLLANEQNKLLGAWMVGPHVSEMVHLTVLAITYGASSEDVTRMCFAHPSLSESIKESALGIHFKPLHF</sequence>
<evidence type="ECO:0000256" key="11">
    <source>
        <dbReference type="RuleBase" id="RU003692"/>
    </source>
</evidence>
<dbReference type="Gene3D" id="3.30.390.30">
    <property type="match status" value="1"/>
</dbReference>
<evidence type="ECO:0000313" key="14">
    <source>
        <dbReference type="EMBL" id="CAI75443.1"/>
    </source>
</evidence>
<accession>Q4UCK8</accession>
<keyword evidence="2 11" id="KW-0285">Flavoprotein</keyword>
<dbReference type="GO" id="GO:0045252">
    <property type="term" value="C:oxoglutarate dehydrogenase complex"/>
    <property type="evidence" value="ECO:0007669"/>
    <property type="project" value="TreeGrafter"/>
</dbReference>
<dbReference type="InterPro" id="IPR012999">
    <property type="entry name" value="Pyr_OxRdtase_I_AS"/>
</dbReference>
<dbReference type="eggNOG" id="KOG1335">
    <property type="taxonomic scope" value="Eukaryota"/>
</dbReference>
<keyword evidence="9" id="KW-0547">Nucleotide-binding</keyword>
<dbReference type="PIRSF" id="PIRSF000350">
    <property type="entry name" value="Mercury_reductase_MerA"/>
    <property type="match status" value="1"/>
</dbReference>
<comment type="catalytic activity">
    <reaction evidence="11">
        <text>N(6)-[(R)-dihydrolipoyl]-L-lysyl-[protein] + NAD(+) = N(6)-[(R)-lipoyl]-L-lysyl-[protein] + NADH + H(+)</text>
        <dbReference type="Rhea" id="RHEA:15045"/>
        <dbReference type="Rhea" id="RHEA-COMP:10474"/>
        <dbReference type="Rhea" id="RHEA-COMP:10475"/>
        <dbReference type="ChEBI" id="CHEBI:15378"/>
        <dbReference type="ChEBI" id="CHEBI:57540"/>
        <dbReference type="ChEBI" id="CHEBI:57945"/>
        <dbReference type="ChEBI" id="CHEBI:83099"/>
        <dbReference type="ChEBI" id="CHEBI:83100"/>
        <dbReference type="EC" id="1.8.1.4"/>
    </reaction>
</comment>
<dbReference type="GO" id="GO:0006103">
    <property type="term" value="P:2-oxoglutarate metabolic process"/>
    <property type="evidence" value="ECO:0007669"/>
    <property type="project" value="TreeGrafter"/>
</dbReference>
<dbReference type="OMA" id="CAQLGMK"/>
<dbReference type="Proteomes" id="UP000001950">
    <property type="component" value="Chromosome 3"/>
</dbReference>
<dbReference type="PANTHER" id="PTHR22912:SF151">
    <property type="entry name" value="DIHYDROLIPOYL DEHYDROGENASE, MITOCHONDRIAL"/>
    <property type="match status" value="1"/>
</dbReference>
<gene>
    <name evidence="14" type="ORF">TA03445</name>
</gene>
<evidence type="ECO:0000256" key="8">
    <source>
        <dbReference type="PIRSR" id="PIRSR000350-2"/>
    </source>
</evidence>
<dbReference type="PRINTS" id="PR00368">
    <property type="entry name" value="FADPNR"/>
</dbReference>
<evidence type="ECO:0000256" key="1">
    <source>
        <dbReference type="ARBA" id="ARBA00007532"/>
    </source>
</evidence>
<dbReference type="STRING" id="5874.Q4UCK8"/>
<dbReference type="FunFam" id="3.30.390.30:FF:000001">
    <property type="entry name" value="Dihydrolipoyl dehydrogenase"/>
    <property type="match status" value="1"/>
</dbReference>
<dbReference type="GO" id="GO:0050660">
    <property type="term" value="F:flavin adenine dinucleotide binding"/>
    <property type="evidence" value="ECO:0007669"/>
    <property type="project" value="InterPro"/>
</dbReference>
<proteinExistence type="inferred from homology"/>
<dbReference type="SUPFAM" id="SSF55424">
    <property type="entry name" value="FAD/NAD-linked reductases, dimerisation (C-terminal) domain"/>
    <property type="match status" value="1"/>
</dbReference>
<name>Q4UCK8_THEAN</name>
<dbReference type="GO" id="GO:0004148">
    <property type="term" value="F:dihydrolipoyl dehydrogenase (NADH) activity"/>
    <property type="evidence" value="ECO:0007669"/>
    <property type="project" value="UniProtKB-EC"/>
</dbReference>
<feature type="binding site" evidence="9">
    <location>
        <begin position="120"/>
        <end position="122"/>
    </location>
    <ligand>
        <name>FAD</name>
        <dbReference type="ChEBI" id="CHEBI:57692"/>
    </ligand>
</feature>
<dbReference type="InterPro" id="IPR036188">
    <property type="entry name" value="FAD/NAD-bd_sf"/>
</dbReference>
<keyword evidence="4 11" id="KW-0560">Oxidoreductase</keyword>
<feature type="binding site" evidence="9">
    <location>
        <position position="34"/>
    </location>
    <ligand>
        <name>FAD</name>
        <dbReference type="ChEBI" id="CHEBI:57692"/>
    </ligand>
</feature>
<dbReference type="InterPro" id="IPR016156">
    <property type="entry name" value="FAD/NAD-linked_Rdtase_dimer_sf"/>
</dbReference>
<dbReference type="PANTHER" id="PTHR22912">
    <property type="entry name" value="DISULFIDE OXIDOREDUCTASE"/>
    <property type="match status" value="1"/>
</dbReference>
<dbReference type="NCBIfam" id="TIGR01350">
    <property type="entry name" value="lipoamide_DH"/>
    <property type="match status" value="1"/>
</dbReference>
<feature type="active site" description="Proton acceptor" evidence="8">
    <location>
        <position position="430"/>
    </location>
</feature>
<feature type="binding site" evidence="9">
    <location>
        <begin position="159"/>
        <end position="166"/>
    </location>
    <ligand>
        <name>NAD(+)</name>
        <dbReference type="ChEBI" id="CHEBI:57540"/>
    </ligand>
</feature>
<keyword evidence="3 9" id="KW-0274">FAD</keyword>
<evidence type="ECO:0000259" key="13">
    <source>
        <dbReference type="Pfam" id="PF07992"/>
    </source>
</evidence>
<dbReference type="FunCoup" id="Q4UCK8">
    <property type="interactions" value="228"/>
</dbReference>
<evidence type="ECO:0000259" key="12">
    <source>
        <dbReference type="Pfam" id="PF02852"/>
    </source>
</evidence>
<dbReference type="InterPro" id="IPR004099">
    <property type="entry name" value="Pyr_nucl-diS_OxRdtase_dimer"/>
</dbReference>
<dbReference type="RefSeq" id="XP_954919.1">
    <property type="nucleotide sequence ID" value="XM_949826.1"/>
</dbReference>
<dbReference type="InterPro" id="IPR023753">
    <property type="entry name" value="FAD/NAD-binding_dom"/>
</dbReference>
<dbReference type="VEuPathDB" id="PiroplasmaDB:TA03445"/>
<keyword evidence="6" id="KW-1015">Disulfide bond</keyword>
<evidence type="ECO:0000256" key="5">
    <source>
        <dbReference type="ARBA" id="ARBA00023027"/>
    </source>
</evidence>
<feature type="domain" description="Pyridine nucleotide-disulphide oxidoreductase dimerisation" evidence="12">
    <location>
        <begin position="333"/>
        <end position="440"/>
    </location>
</feature>
<dbReference type="EMBL" id="CR940352">
    <property type="protein sequence ID" value="CAI75443.1"/>
    <property type="molecule type" value="Genomic_DNA"/>
</dbReference>
<feature type="binding site" evidence="9">
    <location>
        <position position="298"/>
    </location>
    <ligand>
        <name>FAD</name>
        <dbReference type="ChEBI" id="CHEBI:57692"/>
    </ligand>
</feature>
<dbReference type="Pfam" id="PF02852">
    <property type="entry name" value="Pyr_redox_dim"/>
    <property type="match status" value="1"/>
</dbReference>
<evidence type="ECO:0000313" key="15">
    <source>
        <dbReference type="Proteomes" id="UP000001950"/>
    </source>
</evidence>
<dbReference type="AlphaFoldDB" id="Q4UCK8"/>
<feature type="domain" description="FAD/NAD(P)-binding" evidence="13">
    <location>
        <begin position="2"/>
        <end position="313"/>
    </location>
</feature>
<organism evidence="14 15">
    <name type="scientific">Theileria annulata</name>
    <dbReference type="NCBI Taxonomy" id="5874"/>
    <lineage>
        <taxon>Eukaryota</taxon>
        <taxon>Sar</taxon>
        <taxon>Alveolata</taxon>
        <taxon>Apicomplexa</taxon>
        <taxon>Aconoidasida</taxon>
        <taxon>Piroplasmida</taxon>
        <taxon>Theileriidae</taxon>
        <taxon>Theileria</taxon>
    </lineage>
</organism>
<evidence type="ECO:0000256" key="4">
    <source>
        <dbReference type="ARBA" id="ARBA00023002"/>
    </source>
</evidence>
<protein>
    <recommendedName>
        <fullName evidence="11">Dihydrolipoyl dehydrogenase</fullName>
        <ecNumber evidence="11">1.8.1.4</ecNumber>
    </recommendedName>
</protein>
<evidence type="ECO:0000256" key="6">
    <source>
        <dbReference type="ARBA" id="ARBA00023157"/>
    </source>
</evidence>
<dbReference type="GO" id="GO:0005739">
    <property type="term" value="C:mitochondrion"/>
    <property type="evidence" value="ECO:0007669"/>
    <property type="project" value="TreeGrafter"/>
</dbReference>
<feature type="disulfide bond" description="Redox-active" evidence="10">
    <location>
        <begin position="25"/>
        <end position="30"/>
    </location>
</feature>
<keyword evidence="5 9" id="KW-0520">NAD</keyword>
<evidence type="ECO:0000256" key="10">
    <source>
        <dbReference type="PIRSR" id="PIRSR000350-4"/>
    </source>
</evidence>
<dbReference type="Pfam" id="PF07992">
    <property type="entry name" value="Pyr_redox_2"/>
    <property type="match status" value="1"/>
</dbReference>
<reference evidence="14 15" key="1">
    <citation type="journal article" date="2005" name="Science">
        <title>Genome of the host-cell transforming parasite Theileria annulata compared with T. parva.</title>
        <authorList>
            <person name="Pain A."/>
            <person name="Renauld H."/>
            <person name="Berriman M."/>
            <person name="Murphy L."/>
            <person name="Yeats C.A."/>
            <person name="Weir W."/>
            <person name="Kerhornou A."/>
            <person name="Aslett M."/>
            <person name="Bishop R."/>
            <person name="Bouchier C."/>
            <person name="Cochet M."/>
            <person name="Coulson R.M.R."/>
            <person name="Cronin A."/>
            <person name="de Villiers E.P."/>
            <person name="Fraser A."/>
            <person name="Fosker N."/>
            <person name="Gardner M."/>
            <person name="Goble A."/>
            <person name="Griffiths-Jones S."/>
            <person name="Harris D.E."/>
            <person name="Katzer F."/>
            <person name="Larke N."/>
            <person name="Lord A."/>
            <person name="Maser P."/>
            <person name="McKellar S."/>
            <person name="Mooney P."/>
            <person name="Morton F."/>
            <person name="Nene V."/>
            <person name="O'Neil S."/>
            <person name="Price C."/>
            <person name="Quail M.A."/>
            <person name="Rabbinowitsch E."/>
            <person name="Rawlings N.D."/>
            <person name="Rutter S."/>
            <person name="Saunders D."/>
            <person name="Seeger K."/>
            <person name="Shah T."/>
            <person name="Squares R."/>
            <person name="Squares S."/>
            <person name="Tivey A."/>
            <person name="Walker A.R."/>
            <person name="Woodward J."/>
            <person name="Dobbelaere D.A.E."/>
            <person name="Langsley G."/>
            <person name="Rajandream M.A."/>
            <person name="McKeever D."/>
            <person name="Shiels B."/>
            <person name="Tait A."/>
            <person name="Barrell B.G."/>
            <person name="Hall N."/>
        </authorList>
    </citation>
    <scope>NUCLEOTIDE SEQUENCE [LARGE SCALE GENOMIC DNA]</scope>
    <source>
        <strain evidence="15">Ankara</strain>
    </source>
</reference>
<comment type="miscellaneous">
    <text evidence="11">The active site is a redox-active disulfide bond.</text>
</comment>
<feature type="binding site" evidence="9">
    <location>
        <position position="182"/>
    </location>
    <ligand>
        <name>NAD(+)</name>
        <dbReference type="ChEBI" id="CHEBI:57540"/>
    </ligand>
</feature>
<keyword evidence="15" id="KW-1185">Reference proteome</keyword>
<comment type="similarity">
    <text evidence="1 11">Belongs to the class-I pyridine nucleotide-disulfide oxidoreductase family.</text>
</comment>
<feature type="binding site" evidence="9">
    <location>
        <begin position="304"/>
        <end position="307"/>
    </location>
    <ligand>
        <name>FAD</name>
        <dbReference type="ChEBI" id="CHEBI:57692"/>
    </ligand>
</feature>
<dbReference type="EC" id="1.8.1.4" evidence="11"/>
<dbReference type="InParanoid" id="Q4UCK8"/>
<comment type="cofactor">
    <cofactor evidence="9 11">
        <name>FAD</name>
        <dbReference type="ChEBI" id="CHEBI:57692"/>
    </cofactor>
    <text evidence="9 11">Binds 1 FAD per subunit.</text>
</comment>
<evidence type="ECO:0000256" key="9">
    <source>
        <dbReference type="PIRSR" id="PIRSR000350-3"/>
    </source>
</evidence>
<dbReference type="GeneID" id="3864623"/>